<dbReference type="AlphaFoldDB" id="A0A6B2H7T1"/>
<dbReference type="Gene3D" id="1.10.1200.10">
    <property type="entry name" value="ACP-like"/>
    <property type="match status" value="1"/>
</dbReference>
<evidence type="ECO:0000313" key="1">
    <source>
        <dbReference type="EMBL" id="NDK55372.1"/>
    </source>
</evidence>
<evidence type="ECO:0000313" key="2">
    <source>
        <dbReference type="Proteomes" id="UP000478546"/>
    </source>
</evidence>
<organism evidence="1 2">
    <name type="scientific">Pontibacter fetidus</name>
    <dbReference type="NCBI Taxonomy" id="2700082"/>
    <lineage>
        <taxon>Bacteria</taxon>
        <taxon>Pseudomonadati</taxon>
        <taxon>Bacteroidota</taxon>
        <taxon>Cytophagia</taxon>
        <taxon>Cytophagales</taxon>
        <taxon>Hymenobacteraceae</taxon>
        <taxon>Pontibacter</taxon>
    </lineage>
</organism>
<comment type="caution">
    <text evidence="1">The sequence shown here is derived from an EMBL/GenBank/DDBJ whole genome shotgun (WGS) entry which is preliminary data.</text>
</comment>
<dbReference type="RefSeq" id="WP_162345425.1">
    <property type="nucleotide sequence ID" value="NZ_JAAEAA010000005.1"/>
</dbReference>
<reference evidence="1 2" key="1">
    <citation type="submission" date="2020-01" db="EMBL/GenBank/DDBJ databases">
        <authorList>
            <person name="Kim M.K."/>
        </authorList>
    </citation>
    <scope>NUCLEOTIDE SEQUENCE [LARGE SCALE GENOMIC DNA]</scope>
    <source>
        <strain evidence="1 2">BT213</strain>
    </source>
</reference>
<protein>
    <submittedName>
        <fullName evidence="1">Acyl carrier protein</fullName>
    </submittedName>
</protein>
<proteinExistence type="predicted"/>
<keyword evidence="2" id="KW-1185">Reference proteome</keyword>
<dbReference type="InterPro" id="IPR036736">
    <property type="entry name" value="ACP-like_sf"/>
</dbReference>
<name>A0A6B2H7T1_9BACT</name>
<sequence>MQNVIPNIQAIQTEVVKIITSVTKINPNLLLKVRDLTRLGLDIIDVVDIILKVEKTYSIVIPDDAPVYTVDDFVNYVYAIKQVS</sequence>
<gene>
    <name evidence="1" type="ORF">GWO68_05535</name>
</gene>
<dbReference type="EMBL" id="JAAEAA010000005">
    <property type="protein sequence ID" value="NDK55372.1"/>
    <property type="molecule type" value="Genomic_DNA"/>
</dbReference>
<dbReference type="Proteomes" id="UP000478546">
    <property type="component" value="Unassembled WGS sequence"/>
</dbReference>
<dbReference type="SUPFAM" id="SSF47336">
    <property type="entry name" value="ACP-like"/>
    <property type="match status" value="1"/>
</dbReference>
<accession>A0A6B2H7T1</accession>